<accession>A0A5B0E2V4</accession>
<reference evidence="3 4" key="1">
    <citation type="submission" date="2019-08" db="EMBL/GenBank/DDBJ databases">
        <title>Aureimonas fodiniaquatilis sp. nov., isolated from a coal mine wastewater.</title>
        <authorList>
            <person name="Kim W."/>
        </authorList>
    </citation>
    <scope>NUCLEOTIDE SEQUENCE [LARGE SCALE GENOMIC DNA]</scope>
    <source>
        <strain evidence="3 4">CAU 1482</strain>
    </source>
</reference>
<dbReference type="OrthoDB" id="9812071at2"/>
<feature type="transmembrane region" description="Helical" evidence="1">
    <location>
        <begin position="27"/>
        <end position="47"/>
    </location>
</feature>
<evidence type="ECO:0000313" key="3">
    <source>
        <dbReference type="EMBL" id="KAA0972281.1"/>
    </source>
</evidence>
<keyword evidence="1" id="KW-0812">Transmembrane</keyword>
<protein>
    <submittedName>
        <fullName evidence="3">Aa3-type cytochrome c oxidase subunit IV</fullName>
    </submittedName>
</protein>
<keyword evidence="4" id="KW-1185">Reference proteome</keyword>
<evidence type="ECO:0000256" key="1">
    <source>
        <dbReference type="SAM" id="Phobius"/>
    </source>
</evidence>
<dbReference type="InterPro" id="IPR036596">
    <property type="entry name" value="Cyt-C_aa3_sf"/>
</dbReference>
<dbReference type="AlphaFoldDB" id="A0A5B0E2V4"/>
<proteinExistence type="predicted"/>
<keyword evidence="1" id="KW-0472">Membrane</keyword>
<feature type="domain" description="Cytochrome c oxidase subunit IV bacterial aa3 type" evidence="2">
    <location>
        <begin position="4"/>
        <end position="47"/>
    </location>
</feature>
<dbReference type="Gene3D" id="1.20.5.160">
    <property type="entry name" value="Bacterial aa3 type cytochrome c oxidase subunit IV"/>
    <property type="match status" value="1"/>
</dbReference>
<dbReference type="Pfam" id="PF07835">
    <property type="entry name" value="COX4_pro_2"/>
    <property type="match status" value="1"/>
</dbReference>
<sequence>MAEHHDLEPLTSAPMDYAEHQRTYDGFLLLVKYGTIVTVAILIGMLASLIGSWGVFGGLFAFAASGAILTVLLRQA</sequence>
<dbReference type="EMBL" id="VTWH01000001">
    <property type="protein sequence ID" value="KAA0972281.1"/>
    <property type="molecule type" value="Genomic_DNA"/>
</dbReference>
<dbReference type="InterPro" id="IPR012422">
    <property type="entry name" value="Cyt_c_oxidase_su4_bac-aa3"/>
</dbReference>
<dbReference type="RefSeq" id="WP_149297852.1">
    <property type="nucleotide sequence ID" value="NZ_VTWH01000001.1"/>
</dbReference>
<name>A0A5B0E2V4_9HYPH</name>
<feature type="transmembrane region" description="Helical" evidence="1">
    <location>
        <begin position="53"/>
        <end position="73"/>
    </location>
</feature>
<gene>
    <name evidence="3" type="ORF">FPY71_04055</name>
</gene>
<evidence type="ECO:0000259" key="2">
    <source>
        <dbReference type="Pfam" id="PF07835"/>
    </source>
</evidence>
<dbReference type="Proteomes" id="UP000324738">
    <property type="component" value="Unassembled WGS sequence"/>
</dbReference>
<organism evidence="3 4">
    <name type="scientific">Aureimonas fodinaquatilis</name>
    <dbReference type="NCBI Taxonomy" id="2565783"/>
    <lineage>
        <taxon>Bacteria</taxon>
        <taxon>Pseudomonadati</taxon>
        <taxon>Pseudomonadota</taxon>
        <taxon>Alphaproteobacteria</taxon>
        <taxon>Hyphomicrobiales</taxon>
        <taxon>Aurantimonadaceae</taxon>
        <taxon>Aureimonas</taxon>
    </lineage>
</organism>
<evidence type="ECO:0000313" key="4">
    <source>
        <dbReference type="Proteomes" id="UP000324738"/>
    </source>
</evidence>
<comment type="caution">
    <text evidence="3">The sequence shown here is derived from an EMBL/GenBank/DDBJ whole genome shotgun (WGS) entry which is preliminary data.</text>
</comment>
<keyword evidence="1" id="KW-1133">Transmembrane helix</keyword>
<dbReference type="SUPFAM" id="SSF81469">
    <property type="entry name" value="Bacterial aa3 type cytochrome c oxidase subunit IV"/>
    <property type="match status" value="1"/>
</dbReference>